<keyword evidence="3" id="KW-1185">Reference proteome</keyword>
<dbReference type="EMBL" id="CCCS020000035">
    <property type="protein sequence ID" value="CDQ10457.1"/>
    <property type="molecule type" value="Genomic_DNA"/>
</dbReference>
<proteinExistence type="predicted"/>
<evidence type="ECO:0000313" key="1">
    <source>
        <dbReference type="EMBL" id="CDQ10457.1"/>
    </source>
</evidence>
<evidence type="ECO:0000313" key="2">
    <source>
        <dbReference type="EMBL" id="SMH64484.1"/>
    </source>
</evidence>
<reference evidence="1" key="1">
    <citation type="submission" date="2014-03" db="EMBL/GenBank/DDBJ databases">
        <authorList>
            <person name="Genoscope - CEA"/>
        </authorList>
    </citation>
    <scope>NUCLEOTIDE SEQUENCE [LARGE SCALE GENOMIC DNA]</scope>
    <source>
        <strain evidence="1">CF27</strain>
    </source>
</reference>
<name>A0A060UPD6_9PROT</name>
<dbReference type="AlphaFoldDB" id="A0A060UPD6"/>
<gene>
    <name evidence="2" type="ORF">AFERRI_10517</name>
    <name evidence="1" type="ORF">AFERRI_400238</name>
</gene>
<dbReference type="EMBL" id="LT841305">
    <property type="protein sequence ID" value="SMH64484.1"/>
    <property type="molecule type" value="Genomic_DNA"/>
</dbReference>
<dbReference type="Proteomes" id="UP000193925">
    <property type="component" value="Chromosome AFERRI"/>
</dbReference>
<organism evidence="1">
    <name type="scientific">Acidithiobacillus ferrivorans</name>
    <dbReference type="NCBI Taxonomy" id="160808"/>
    <lineage>
        <taxon>Bacteria</taxon>
        <taxon>Pseudomonadati</taxon>
        <taxon>Pseudomonadota</taxon>
        <taxon>Acidithiobacillia</taxon>
        <taxon>Acidithiobacillales</taxon>
        <taxon>Acidithiobacillaceae</taxon>
        <taxon>Acidithiobacillus</taxon>
    </lineage>
</organism>
<sequence length="497" mass="56854">MMVMNFTASIHKDIPAVLKDWQIVARQAADEVRLTCPHYADYRATRYHLLSGTPHEQHIDLTSWFAEPERASWDFHQDVWSDLRRERSLRDPILGNLAGHLEDYIVSIVSRLTGIPDNRLTDRSEVDATTMHIFWKTVARVRFLAYGLSLKSLSIMKLQVKKQVLWHLRQHIGDNAWKVATRIVHGGSPVMLNDAVLADAYQQVRAYQTLYAIHPLLGMLWRRPFREAMFLKVGPFSHAQCAEKGFGLLRDHGLTSAGLRRLHHIATVSPVLTTALLQNIILCGASDDIDTPFHLRSRRIAISFCRALIRDPGKRDIPAIRDSLRVFNGFDPRPDILDYPDMAAVFQIWKTVGCTEENRTVYRDWLQNDVSERPGYLRRAVLDMSRRLPGQRRLNSAIRQWARRQSGQWHAQVLRMRMENYLAETSAQWEPLAGSPTLRYEPPLELDGEPLSITELCSAADLYEEGRPCSIACTRMSRVARMGYPGFSLSHGRMGGV</sequence>
<accession>A0A060UPD6</accession>
<reference evidence="1" key="2">
    <citation type="submission" date="2014-07" db="EMBL/GenBank/DDBJ databases">
        <title>Initial genome analysis of the psychrotolerant acidophile Acidithiobacillus ferrivorans CF27: insights into iron and sulfur oxidation pathways and into biofilm formation.</title>
        <authorList>
            <person name="Talla E."/>
            <person name="Hedrich S."/>
            <person name="Mangenot S."/>
            <person name="Ji B."/>
            <person name="Johnson D.B."/>
            <person name="Barbe V."/>
            <person name="Bonnefoy V."/>
        </authorList>
    </citation>
    <scope>NUCLEOTIDE SEQUENCE [LARGE SCALE GENOMIC DNA]</scope>
    <source>
        <strain evidence="1">CF27</strain>
    </source>
</reference>
<evidence type="ECO:0000313" key="3">
    <source>
        <dbReference type="Proteomes" id="UP000193925"/>
    </source>
</evidence>
<reference evidence="2 3" key="3">
    <citation type="submission" date="2017-03" db="EMBL/GenBank/DDBJ databases">
        <authorList>
            <person name="Regsiter A."/>
            <person name="William W."/>
        </authorList>
    </citation>
    <scope>NUCLEOTIDE SEQUENCE [LARGE SCALE GENOMIC DNA]</scope>
    <source>
        <strain evidence="2">PRJEB5721</strain>
    </source>
</reference>
<protein>
    <submittedName>
        <fullName evidence="1">Uncharacterized protein</fullName>
    </submittedName>
</protein>